<protein>
    <submittedName>
        <fullName evidence="1">Uncharacterized protein</fullName>
    </submittedName>
</protein>
<proteinExistence type="predicted"/>
<dbReference type="AlphaFoldDB" id="A0A554RX43"/>
<evidence type="ECO:0000313" key="1">
    <source>
        <dbReference type="EMBL" id="TSD58683.1"/>
    </source>
</evidence>
<accession>A0A554RX43</accession>
<dbReference type="EMBL" id="VLNT01000012">
    <property type="protein sequence ID" value="TSD58683.1"/>
    <property type="molecule type" value="Genomic_DNA"/>
</dbReference>
<sequence length="146" mass="15240">MIGSIDSVVFGDCIFAGITDINVSMFDMDLTVVEHPAAAGDDIVVDIEVPDMRFRGTGCRFDASGTVRALIKEDATEDAIVELVPVDWGTPASFGLDIAVGGSGSTCGAEFINGDMLGANWVDEFTNPHEPQFALDTNGAGAISHG</sequence>
<reference evidence="1 2" key="1">
    <citation type="submission" date="2019-07" db="EMBL/GenBank/DDBJ databases">
        <authorList>
            <person name="Zhao L.H."/>
        </authorList>
    </citation>
    <scope>NUCLEOTIDE SEQUENCE [LARGE SCALE GENOMIC DNA]</scope>
    <source>
        <strain evidence="1 2">Co35</strain>
    </source>
</reference>
<gene>
    <name evidence="1" type="ORF">FNM00_13570</name>
</gene>
<keyword evidence="2" id="KW-1185">Reference proteome</keyword>
<evidence type="ECO:0000313" key="2">
    <source>
        <dbReference type="Proteomes" id="UP000316988"/>
    </source>
</evidence>
<dbReference type="Proteomes" id="UP000316988">
    <property type="component" value="Unassembled WGS sequence"/>
</dbReference>
<name>A0A554RX43_9ACTN</name>
<organism evidence="1 2">
    <name type="scientific">Aeromicrobium piscarium</name>
    <dbReference type="NCBI Taxonomy" id="2590901"/>
    <lineage>
        <taxon>Bacteria</taxon>
        <taxon>Bacillati</taxon>
        <taxon>Actinomycetota</taxon>
        <taxon>Actinomycetes</taxon>
        <taxon>Propionibacteriales</taxon>
        <taxon>Nocardioidaceae</taxon>
        <taxon>Aeromicrobium</taxon>
    </lineage>
</organism>
<comment type="caution">
    <text evidence="1">The sequence shown here is derived from an EMBL/GenBank/DDBJ whole genome shotgun (WGS) entry which is preliminary data.</text>
</comment>